<comment type="caution">
    <text evidence="1">The sequence shown here is derived from an EMBL/GenBank/DDBJ whole genome shotgun (WGS) entry which is preliminary data.</text>
</comment>
<dbReference type="AlphaFoldDB" id="A0A0P7ZXE7"/>
<dbReference type="InterPro" id="IPR024532">
    <property type="entry name" value="DUF3830"/>
</dbReference>
<sequence>MSKPTDPLVVHAGGFVFTGHFETARAPQTVAAFRRKMPYTGQLVHVRWSGEGVWIPLGETDFGVGYENHTSHPAPGHVILYPGGISETEILLAYGGVAFSSKMGQLAGNHFITLTGGLENLATLGNKVLWEGAQPIRFEEG</sequence>
<evidence type="ECO:0000313" key="3">
    <source>
        <dbReference type="Proteomes" id="UP000050497"/>
    </source>
</evidence>
<reference evidence="1 3" key="1">
    <citation type="submission" date="2015-09" db="EMBL/GenBank/DDBJ databases">
        <title>Identification and resolution of microdiversity through metagenomic sequencing of parallel consortia.</title>
        <authorList>
            <person name="Nelson W.C."/>
            <person name="Romine M.F."/>
            <person name="Lindemann S.R."/>
        </authorList>
    </citation>
    <scope>NUCLEOTIDE SEQUENCE [LARGE SCALE GENOMIC DNA]</scope>
    <source>
        <strain evidence="1">HL-109</strain>
    </source>
</reference>
<dbReference type="EMBL" id="LJSX01000026">
    <property type="protein sequence ID" value="KPQ09521.1"/>
    <property type="molecule type" value="Genomic_DNA"/>
</dbReference>
<organism evidence="1 3">
    <name type="scientific">Saliniramus fredricksonii</name>
    <dbReference type="NCBI Taxonomy" id="1653334"/>
    <lineage>
        <taxon>Bacteria</taxon>
        <taxon>Pseudomonadati</taxon>
        <taxon>Pseudomonadota</taxon>
        <taxon>Alphaproteobacteria</taxon>
        <taxon>Hyphomicrobiales</taxon>
        <taxon>Salinarimonadaceae</taxon>
        <taxon>Saliniramus</taxon>
    </lineage>
</organism>
<dbReference type="PATRIC" id="fig|1653334.4.peg.644"/>
<protein>
    <recommendedName>
        <fullName evidence="5">Cyclophilin-like superfamily protein</fullName>
    </recommendedName>
</protein>
<accession>A0A0P7ZXE7</accession>
<dbReference type="Gene3D" id="2.40.100.20">
    <property type="match status" value="1"/>
</dbReference>
<evidence type="ECO:0000313" key="1">
    <source>
        <dbReference type="EMBL" id="KPQ09521.1"/>
    </source>
</evidence>
<dbReference type="Proteomes" id="UP000182800">
    <property type="component" value="Unassembled WGS sequence"/>
</dbReference>
<gene>
    <name evidence="2" type="ORF">GA0071312_0180</name>
    <name evidence="1" type="ORF">HLUCCO17_14470</name>
</gene>
<dbReference type="Pfam" id="PF12903">
    <property type="entry name" value="DUF3830"/>
    <property type="match status" value="1"/>
</dbReference>
<dbReference type="OrthoDB" id="2082589at2"/>
<evidence type="ECO:0008006" key="5">
    <source>
        <dbReference type="Google" id="ProtNLM"/>
    </source>
</evidence>
<dbReference type="RefSeq" id="WP_074443242.1">
    <property type="nucleotide sequence ID" value="NZ_FMBM01000001.1"/>
</dbReference>
<dbReference type="STRING" id="1653334.GA0071312_0180"/>
<proteinExistence type="predicted"/>
<evidence type="ECO:0000313" key="2">
    <source>
        <dbReference type="EMBL" id="SCC78261.1"/>
    </source>
</evidence>
<name>A0A0P7ZXE7_9HYPH</name>
<keyword evidence="4" id="KW-1185">Reference proteome</keyword>
<dbReference type="EMBL" id="FMBM01000001">
    <property type="protein sequence ID" value="SCC78261.1"/>
    <property type="molecule type" value="Genomic_DNA"/>
</dbReference>
<reference evidence="2 4" key="2">
    <citation type="submission" date="2016-08" db="EMBL/GenBank/DDBJ databases">
        <authorList>
            <person name="Varghese N."/>
            <person name="Submissions Spin"/>
        </authorList>
    </citation>
    <scope>NUCLEOTIDE SEQUENCE [LARGE SCALE GENOMIC DNA]</scope>
    <source>
        <strain evidence="2 4">HL-109</strain>
    </source>
</reference>
<dbReference type="Proteomes" id="UP000050497">
    <property type="component" value="Unassembled WGS sequence"/>
</dbReference>
<evidence type="ECO:0000313" key="4">
    <source>
        <dbReference type="Proteomes" id="UP000182800"/>
    </source>
</evidence>